<dbReference type="GO" id="GO:0004831">
    <property type="term" value="F:tyrosine-tRNA ligase activity"/>
    <property type="evidence" value="ECO:0007669"/>
    <property type="project" value="UniProtKB-UniRule"/>
</dbReference>
<evidence type="ECO:0000313" key="12">
    <source>
        <dbReference type="EMBL" id="SCY66974.1"/>
    </source>
</evidence>
<keyword evidence="5 10" id="KW-0067">ATP-binding</keyword>
<evidence type="ECO:0000256" key="2">
    <source>
        <dbReference type="ARBA" id="ARBA00022490"/>
    </source>
</evidence>
<dbReference type="PRINTS" id="PR01040">
    <property type="entry name" value="TRNASYNTHTYR"/>
</dbReference>
<evidence type="ECO:0000256" key="9">
    <source>
        <dbReference type="ARBA" id="ARBA00048248"/>
    </source>
</evidence>
<dbReference type="GO" id="GO:0005829">
    <property type="term" value="C:cytosol"/>
    <property type="evidence" value="ECO:0007669"/>
    <property type="project" value="TreeGrafter"/>
</dbReference>
<keyword evidence="3 10" id="KW-0436">Ligase</keyword>
<dbReference type="SUPFAM" id="SSF55174">
    <property type="entry name" value="Alpha-L RNA-binding motif"/>
    <property type="match status" value="1"/>
</dbReference>
<feature type="short sequence motif" description="'KMSKS' region" evidence="10">
    <location>
        <begin position="236"/>
        <end position="240"/>
    </location>
</feature>
<dbReference type="Gene3D" id="1.10.240.10">
    <property type="entry name" value="Tyrosyl-Transfer RNA Synthetase"/>
    <property type="match status" value="1"/>
</dbReference>
<reference evidence="13" key="1">
    <citation type="submission" date="2016-10" db="EMBL/GenBank/DDBJ databases">
        <authorList>
            <person name="Varghese N."/>
        </authorList>
    </citation>
    <scope>NUCLEOTIDE SEQUENCE [LARGE SCALE GENOMIC DNA]</scope>
    <source>
        <strain evidence="13">HL 19</strain>
    </source>
</reference>
<feature type="short sequence motif" description="'HIGH' region" evidence="10">
    <location>
        <begin position="52"/>
        <end position="61"/>
    </location>
</feature>
<evidence type="ECO:0000256" key="10">
    <source>
        <dbReference type="HAMAP-Rule" id="MF_02007"/>
    </source>
</evidence>
<sequence>MATSGEPVSIDQQMVEIRRGAEEILVEDELRQKLERAETEGRPLTVKAGFDPTAPDLHLGHTVLLQKLKAFQDFGHRVCFLIGDFTGMIGDPSGKSATRPPLTPEEVRANAETYAAQIYKVLDPERTEVVFNSEWMNPFSAADMIRLASHYTVARMLEREDFHTRYTEGRAIAIHEFLYPLIQGYDSVHLEADVELGGTDQKFNLLVGRELQRHYGQEPQVILTMPILEGTDGVQKMSKSLNNYIGINEPAKEIFAKVMSVSDDLMWRYFELLSDRPMEAVEALKQEVAEGRNPRDVKVDLARELVGRFAGEDQVDGAQKAFEDQFRNKQVPEDIPEVELAAEGGEGLRLPAALKEAELVASTSEGLRMVKQNAVRVDGEKEADRERTLPIGGPYLLQVGKRRFARVWIREPQ</sequence>
<dbReference type="EC" id="6.1.1.1" evidence="10"/>
<dbReference type="CDD" id="cd00805">
    <property type="entry name" value="TyrRS_core"/>
    <property type="match status" value="1"/>
</dbReference>
<keyword evidence="6 11" id="KW-0694">RNA-binding</keyword>
<dbReference type="InterPro" id="IPR024108">
    <property type="entry name" value="Tyr-tRNA-ligase_bac_2"/>
</dbReference>
<comment type="similarity">
    <text evidence="10">Belongs to the class-I aminoacyl-tRNA synthetase family. TyrS type 2 subfamily.</text>
</comment>
<gene>
    <name evidence="10" type="primary">tyrS</name>
    <name evidence="12" type="ORF">SAMN05661077_0089</name>
</gene>
<evidence type="ECO:0000313" key="13">
    <source>
        <dbReference type="Proteomes" id="UP000183104"/>
    </source>
</evidence>
<comment type="catalytic activity">
    <reaction evidence="9 10">
        <text>tRNA(Tyr) + L-tyrosine + ATP = L-tyrosyl-tRNA(Tyr) + AMP + diphosphate + H(+)</text>
        <dbReference type="Rhea" id="RHEA:10220"/>
        <dbReference type="Rhea" id="RHEA-COMP:9706"/>
        <dbReference type="Rhea" id="RHEA-COMP:9707"/>
        <dbReference type="ChEBI" id="CHEBI:15378"/>
        <dbReference type="ChEBI" id="CHEBI:30616"/>
        <dbReference type="ChEBI" id="CHEBI:33019"/>
        <dbReference type="ChEBI" id="CHEBI:58315"/>
        <dbReference type="ChEBI" id="CHEBI:78442"/>
        <dbReference type="ChEBI" id="CHEBI:78536"/>
        <dbReference type="ChEBI" id="CHEBI:456215"/>
        <dbReference type="EC" id="6.1.1.1"/>
    </reaction>
</comment>
<dbReference type="Gene3D" id="3.10.290.10">
    <property type="entry name" value="RNA-binding S4 domain"/>
    <property type="match status" value="1"/>
</dbReference>
<dbReference type="HAMAP" id="MF_02007">
    <property type="entry name" value="Tyr_tRNA_synth_type2"/>
    <property type="match status" value="1"/>
</dbReference>
<feature type="binding site" evidence="10">
    <location>
        <position position="239"/>
    </location>
    <ligand>
        <name>ATP</name>
        <dbReference type="ChEBI" id="CHEBI:30616"/>
    </ligand>
</feature>
<dbReference type="InterPro" id="IPR014729">
    <property type="entry name" value="Rossmann-like_a/b/a_fold"/>
</dbReference>
<evidence type="ECO:0000256" key="8">
    <source>
        <dbReference type="ARBA" id="ARBA00023146"/>
    </source>
</evidence>
<evidence type="ECO:0000256" key="1">
    <source>
        <dbReference type="ARBA" id="ARBA00011738"/>
    </source>
</evidence>
<dbReference type="PANTHER" id="PTHR11766:SF1">
    <property type="entry name" value="TYROSINE--TRNA LIGASE"/>
    <property type="match status" value="1"/>
</dbReference>
<dbReference type="InterPro" id="IPR036986">
    <property type="entry name" value="S4_RNA-bd_sf"/>
</dbReference>
<dbReference type="Gene3D" id="3.40.50.620">
    <property type="entry name" value="HUPs"/>
    <property type="match status" value="1"/>
</dbReference>
<dbReference type="PROSITE" id="PS00178">
    <property type="entry name" value="AA_TRNA_LIGASE_I"/>
    <property type="match status" value="1"/>
</dbReference>
<organism evidence="12 13">
    <name type="scientific">Thiohalorhabdus denitrificans</name>
    <dbReference type="NCBI Taxonomy" id="381306"/>
    <lineage>
        <taxon>Bacteria</taxon>
        <taxon>Pseudomonadati</taxon>
        <taxon>Pseudomonadota</taxon>
        <taxon>Gammaproteobacteria</taxon>
        <taxon>Thiohalorhabdales</taxon>
        <taxon>Thiohalorhabdaceae</taxon>
        <taxon>Thiohalorhabdus</taxon>
    </lineage>
</organism>
<evidence type="ECO:0000256" key="6">
    <source>
        <dbReference type="ARBA" id="ARBA00022884"/>
    </source>
</evidence>
<dbReference type="InterPro" id="IPR002305">
    <property type="entry name" value="aa-tRNA-synth_Ic"/>
</dbReference>
<dbReference type="InterPro" id="IPR024088">
    <property type="entry name" value="Tyr-tRNA-ligase_bac-type"/>
</dbReference>
<dbReference type="Pfam" id="PF00579">
    <property type="entry name" value="tRNA-synt_1b"/>
    <property type="match status" value="1"/>
</dbReference>
<dbReference type="InterPro" id="IPR001412">
    <property type="entry name" value="aa-tRNA-synth_I_CS"/>
</dbReference>
<comment type="subunit">
    <text evidence="1 10">Homodimer.</text>
</comment>
<keyword evidence="8 10" id="KW-0030">Aminoacyl-tRNA synthetase</keyword>
<keyword evidence="2 10" id="KW-0963">Cytoplasm</keyword>
<dbReference type="InterPro" id="IPR002307">
    <property type="entry name" value="Tyr-tRNA-ligase"/>
</dbReference>
<accession>A0A1G5HTB4</accession>
<dbReference type="NCBIfam" id="TIGR00234">
    <property type="entry name" value="tyrS"/>
    <property type="match status" value="1"/>
</dbReference>
<keyword evidence="13" id="KW-1185">Reference proteome</keyword>
<keyword evidence="4 10" id="KW-0547">Nucleotide-binding</keyword>
<comment type="subcellular location">
    <subcellularLocation>
        <location evidence="10">Cytoplasm</location>
    </subcellularLocation>
</comment>
<dbReference type="GO" id="GO:0005524">
    <property type="term" value="F:ATP binding"/>
    <property type="evidence" value="ECO:0007669"/>
    <property type="project" value="UniProtKB-UniRule"/>
</dbReference>
<keyword evidence="7 10" id="KW-0648">Protein biosynthesis</keyword>
<dbReference type="GO" id="GO:0006437">
    <property type="term" value="P:tyrosyl-tRNA aminoacylation"/>
    <property type="evidence" value="ECO:0007669"/>
    <property type="project" value="UniProtKB-UniRule"/>
</dbReference>
<evidence type="ECO:0000256" key="7">
    <source>
        <dbReference type="ARBA" id="ARBA00022917"/>
    </source>
</evidence>
<evidence type="ECO:0000256" key="5">
    <source>
        <dbReference type="ARBA" id="ARBA00022840"/>
    </source>
</evidence>
<dbReference type="STRING" id="381306.AN478_11675"/>
<dbReference type="SUPFAM" id="SSF52374">
    <property type="entry name" value="Nucleotidylyl transferase"/>
    <property type="match status" value="1"/>
</dbReference>
<comment type="function">
    <text evidence="10">Catalyzes the attachment of tyrosine to tRNA(Tyr) in a two-step reaction: tyrosine is first activated by ATP to form Tyr-AMP and then transferred to the acceptor end of tRNA(Tyr).</text>
</comment>
<dbReference type="FunFam" id="3.40.50.620:FF:000061">
    <property type="entry name" value="Tyrosine--tRNA ligase"/>
    <property type="match status" value="1"/>
</dbReference>
<evidence type="ECO:0000256" key="4">
    <source>
        <dbReference type="ARBA" id="ARBA00022741"/>
    </source>
</evidence>
<dbReference type="Proteomes" id="UP000183104">
    <property type="component" value="Unassembled WGS sequence"/>
</dbReference>
<dbReference type="CDD" id="cd00165">
    <property type="entry name" value="S4"/>
    <property type="match status" value="1"/>
</dbReference>
<proteinExistence type="inferred from homology"/>
<name>A0A1G5HTB4_9GAMM</name>
<dbReference type="GO" id="GO:0003723">
    <property type="term" value="F:RNA binding"/>
    <property type="evidence" value="ECO:0007669"/>
    <property type="project" value="UniProtKB-KW"/>
</dbReference>
<evidence type="ECO:0000256" key="11">
    <source>
        <dbReference type="PROSITE-ProRule" id="PRU00182"/>
    </source>
</evidence>
<dbReference type="PANTHER" id="PTHR11766">
    <property type="entry name" value="TYROSYL-TRNA SYNTHETASE"/>
    <property type="match status" value="1"/>
</dbReference>
<dbReference type="AlphaFoldDB" id="A0A1G5HTB4"/>
<dbReference type="PROSITE" id="PS50889">
    <property type="entry name" value="S4"/>
    <property type="match status" value="1"/>
</dbReference>
<dbReference type="EMBL" id="FMUN01000012">
    <property type="protein sequence ID" value="SCY66974.1"/>
    <property type="molecule type" value="Genomic_DNA"/>
</dbReference>
<protein>
    <recommendedName>
        <fullName evidence="10">Tyrosine--tRNA ligase</fullName>
        <ecNumber evidence="10">6.1.1.1</ecNumber>
    </recommendedName>
    <alternativeName>
        <fullName evidence="10">Tyrosyl-tRNA synthetase</fullName>
        <shortName evidence="10">TyrRS</shortName>
    </alternativeName>
</protein>
<dbReference type="FunFam" id="1.10.240.10:FF:000006">
    <property type="entry name" value="Tyrosine--tRNA ligase"/>
    <property type="match status" value="1"/>
</dbReference>
<evidence type="ECO:0000256" key="3">
    <source>
        <dbReference type="ARBA" id="ARBA00022598"/>
    </source>
</evidence>